<evidence type="ECO:0000256" key="1">
    <source>
        <dbReference type="ARBA" id="ARBA00005495"/>
    </source>
</evidence>
<organism evidence="6 7">
    <name type="scientific">Candidatus Pantoea varia</name>
    <dbReference type="NCBI Taxonomy" id="1881036"/>
    <lineage>
        <taxon>Bacteria</taxon>
        <taxon>Pseudomonadati</taxon>
        <taxon>Pseudomonadota</taxon>
        <taxon>Gammaproteobacteria</taxon>
        <taxon>Enterobacterales</taxon>
        <taxon>Erwiniaceae</taxon>
        <taxon>Pantoea</taxon>
    </lineage>
</organism>
<keyword evidence="4" id="KW-0456">Lyase</keyword>
<dbReference type="Proteomes" id="UP000198968">
    <property type="component" value="Unassembled WGS sequence"/>
</dbReference>
<evidence type="ECO:0000313" key="6">
    <source>
        <dbReference type="EMBL" id="SFO07605.1"/>
    </source>
</evidence>
<protein>
    <submittedName>
        <fullName evidence="6">Uncharacterized conserved protein</fullName>
    </submittedName>
</protein>
<dbReference type="GO" id="GO:0046872">
    <property type="term" value="F:metal ion binding"/>
    <property type="evidence" value="ECO:0007669"/>
    <property type="project" value="UniProtKB-KW"/>
</dbReference>
<dbReference type="PROSITE" id="PS51891">
    <property type="entry name" value="CENP_V_GFA"/>
    <property type="match status" value="1"/>
</dbReference>
<dbReference type="PANTHER" id="PTHR33337:SF40">
    <property type="entry name" value="CENP-V_GFA DOMAIN-CONTAINING PROTEIN-RELATED"/>
    <property type="match status" value="1"/>
</dbReference>
<evidence type="ECO:0000259" key="5">
    <source>
        <dbReference type="PROSITE" id="PS51891"/>
    </source>
</evidence>
<dbReference type="OrthoDB" id="7765631at2"/>
<feature type="domain" description="CENP-V/GFA" evidence="5">
    <location>
        <begin position="1"/>
        <end position="116"/>
    </location>
</feature>
<dbReference type="Gene3D" id="3.90.1590.10">
    <property type="entry name" value="glutathione-dependent formaldehyde- activating enzyme (gfa)"/>
    <property type="match status" value="1"/>
</dbReference>
<dbReference type="EMBL" id="FOVG01000003">
    <property type="protein sequence ID" value="SFO07605.1"/>
    <property type="molecule type" value="Genomic_DNA"/>
</dbReference>
<dbReference type="SUPFAM" id="SSF51316">
    <property type="entry name" value="Mss4-like"/>
    <property type="match status" value="1"/>
</dbReference>
<keyword evidence="7" id="KW-1185">Reference proteome</keyword>
<proteinExistence type="inferred from homology"/>
<dbReference type="GO" id="GO:0016846">
    <property type="term" value="F:carbon-sulfur lyase activity"/>
    <property type="evidence" value="ECO:0007669"/>
    <property type="project" value="InterPro"/>
</dbReference>
<dbReference type="InterPro" id="IPR011057">
    <property type="entry name" value="Mss4-like_sf"/>
</dbReference>
<gene>
    <name evidence="6" type="ORF">SAMN05428971_2815</name>
</gene>
<sequence length="142" mass="15534">MKGGCLCEAVTFEISVTPAFYYRCHCSLCRKQSGTGYNLATLVNEADFSWLSGASRIASWRKPTGYRNDFCSSCGSTVPNLLRGKPYIWIPVGLLNDSAEMQCIGDYCIDDAMPWDTTRSDTNHAGPVGSLNALLTSLMLVD</sequence>
<accession>A0A1I5E7X3</accession>
<dbReference type="AlphaFoldDB" id="A0A1I5E7X3"/>
<dbReference type="Pfam" id="PF04828">
    <property type="entry name" value="GFA"/>
    <property type="match status" value="1"/>
</dbReference>
<dbReference type="PANTHER" id="PTHR33337">
    <property type="entry name" value="GFA DOMAIN-CONTAINING PROTEIN"/>
    <property type="match status" value="1"/>
</dbReference>
<reference evidence="7" key="1">
    <citation type="submission" date="2016-10" db="EMBL/GenBank/DDBJ databases">
        <authorList>
            <person name="Varghese N."/>
            <person name="Submissions S."/>
        </authorList>
    </citation>
    <scope>NUCLEOTIDE SEQUENCE [LARGE SCALE GENOMIC DNA]</scope>
    <source>
        <strain evidence="7">OV426</strain>
    </source>
</reference>
<evidence type="ECO:0000256" key="4">
    <source>
        <dbReference type="ARBA" id="ARBA00023239"/>
    </source>
</evidence>
<comment type="similarity">
    <text evidence="1">Belongs to the Gfa family.</text>
</comment>
<evidence type="ECO:0000313" key="7">
    <source>
        <dbReference type="Proteomes" id="UP000198968"/>
    </source>
</evidence>
<keyword evidence="2" id="KW-0479">Metal-binding</keyword>
<keyword evidence="3" id="KW-0862">Zinc</keyword>
<dbReference type="InterPro" id="IPR006913">
    <property type="entry name" value="CENP-V/GFA"/>
</dbReference>
<dbReference type="RefSeq" id="WP_090964675.1">
    <property type="nucleotide sequence ID" value="NZ_FOVG01000003.1"/>
</dbReference>
<evidence type="ECO:0000256" key="2">
    <source>
        <dbReference type="ARBA" id="ARBA00022723"/>
    </source>
</evidence>
<name>A0A1I5E7X3_9GAMM</name>
<evidence type="ECO:0000256" key="3">
    <source>
        <dbReference type="ARBA" id="ARBA00022833"/>
    </source>
</evidence>